<gene>
    <name evidence="2" type="ORF">SAMN03080594_102496</name>
</gene>
<evidence type="ECO:0000313" key="2">
    <source>
        <dbReference type="EMBL" id="SHF06746.1"/>
    </source>
</evidence>
<protein>
    <submittedName>
        <fullName evidence="2">Uncharacterized protein</fullName>
    </submittedName>
</protein>
<dbReference type="AlphaFoldDB" id="A0A1M4YMY5"/>
<accession>A0A1M4YMY5</accession>
<evidence type="ECO:0000313" key="3">
    <source>
        <dbReference type="Proteomes" id="UP000184406"/>
    </source>
</evidence>
<name>A0A1M4YMY5_9FLAO</name>
<keyword evidence="1" id="KW-0812">Transmembrane</keyword>
<dbReference type="Proteomes" id="UP000184406">
    <property type="component" value="Unassembled WGS sequence"/>
</dbReference>
<reference evidence="3" key="1">
    <citation type="submission" date="2016-11" db="EMBL/GenBank/DDBJ databases">
        <authorList>
            <person name="Varghese N."/>
            <person name="Submissions S."/>
        </authorList>
    </citation>
    <scope>NUCLEOTIDE SEQUENCE [LARGE SCALE GENOMIC DNA]</scope>
    <source>
        <strain evidence="3">DSM 17539</strain>
    </source>
</reference>
<dbReference type="EMBL" id="FQUX01000002">
    <property type="protein sequence ID" value="SHF06746.1"/>
    <property type="molecule type" value="Genomic_DNA"/>
</dbReference>
<proteinExistence type="predicted"/>
<keyword evidence="1" id="KW-1133">Transmembrane helix</keyword>
<organism evidence="2 3">
    <name type="scientific">Arenibacter palladensis</name>
    <dbReference type="NCBI Taxonomy" id="237373"/>
    <lineage>
        <taxon>Bacteria</taxon>
        <taxon>Pseudomonadati</taxon>
        <taxon>Bacteroidota</taxon>
        <taxon>Flavobacteriia</taxon>
        <taxon>Flavobacteriales</taxon>
        <taxon>Flavobacteriaceae</taxon>
        <taxon>Arenibacter</taxon>
    </lineage>
</organism>
<feature type="transmembrane region" description="Helical" evidence="1">
    <location>
        <begin position="12"/>
        <end position="29"/>
    </location>
</feature>
<evidence type="ECO:0000256" key="1">
    <source>
        <dbReference type="SAM" id="Phobius"/>
    </source>
</evidence>
<keyword evidence="3" id="KW-1185">Reference proteome</keyword>
<sequence>MRVIMGKVKFMVITIQFYFMYMQLTFFFTNKGMVLKDGMF</sequence>
<keyword evidence="1" id="KW-0472">Membrane</keyword>